<reference evidence="1 2" key="1">
    <citation type="submission" date="2016-12" db="EMBL/GenBank/DDBJ databases">
        <title>Comparative genomics of Bartonella apis.</title>
        <authorList>
            <person name="Engel P."/>
        </authorList>
    </citation>
    <scope>NUCLEOTIDE SEQUENCE [LARGE SCALE GENOMIC DNA]</scope>
    <source>
        <strain evidence="1 2">PEB0149</strain>
    </source>
</reference>
<dbReference type="AlphaFoldDB" id="A0A1R0FAF0"/>
<keyword evidence="2" id="KW-1185">Reference proteome</keyword>
<sequence length="114" mass="12576">MSKDILFLLPKAFKDAKQPDKIFYCPHCLPIEGALSSYKDKLRELDVRYADFPRPREEVIAIAGEDNQSLPLLVLGKGRTTSHKTGEYNGHQLVAGSAPILAALAELYGIPVSH</sequence>
<dbReference type="RefSeq" id="WP_075869094.1">
    <property type="nucleotide sequence ID" value="NZ_CALYQA010000009.1"/>
</dbReference>
<evidence type="ECO:0000313" key="2">
    <source>
        <dbReference type="Proteomes" id="UP000187344"/>
    </source>
</evidence>
<name>A0A1R0FAF0_9HYPH</name>
<gene>
    <name evidence="1" type="ORF">PEB0149_013720</name>
</gene>
<dbReference type="OrthoDB" id="1356145at2"/>
<evidence type="ECO:0000313" key="1">
    <source>
        <dbReference type="EMBL" id="OLY43930.1"/>
    </source>
</evidence>
<dbReference type="InterPro" id="IPR021439">
    <property type="entry name" value="DUF3088"/>
</dbReference>
<protein>
    <recommendedName>
        <fullName evidence="3">DUF3088 domain-containing protein</fullName>
    </recommendedName>
</protein>
<dbReference type="GeneID" id="92991464"/>
<comment type="caution">
    <text evidence="1">The sequence shown here is derived from an EMBL/GenBank/DDBJ whole genome shotgun (WGS) entry which is preliminary data.</text>
</comment>
<dbReference type="EMBL" id="LXYT01000001">
    <property type="protein sequence ID" value="OLY43930.1"/>
    <property type="molecule type" value="Genomic_DNA"/>
</dbReference>
<accession>A0A1R0FAF0</accession>
<dbReference type="Proteomes" id="UP000187344">
    <property type="component" value="Unassembled WGS sequence"/>
</dbReference>
<proteinExistence type="predicted"/>
<dbReference type="Pfam" id="PF11287">
    <property type="entry name" value="DUF3088"/>
    <property type="match status" value="1"/>
</dbReference>
<organism evidence="1 2">
    <name type="scientific">Bartonella apis</name>
    <dbReference type="NCBI Taxonomy" id="1686310"/>
    <lineage>
        <taxon>Bacteria</taxon>
        <taxon>Pseudomonadati</taxon>
        <taxon>Pseudomonadota</taxon>
        <taxon>Alphaproteobacteria</taxon>
        <taxon>Hyphomicrobiales</taxon>
        <taxon>Bartonellaceae</taxon>
        <taxon>Bartonella</taxon>
    </lineage>
</organism>
<evidence type="ECO:0008006" key="3">
    <source>
        <dbReference type="Google" id="ProtNLM"/>
    </source>
</evidence>